<evidence type="ECO:0000256" key="1">
    <source>
        <dbReference type="ARBA" id="ARBA00004496"/>
    </source>
</evidence>
<dbReference type="GO" id="GO:0009252">
    <property type="term" value="P:peptidoglycan biosynthetic process"/>
    <property type="evidence" value="ECO:0007669"/>
    <property type="project" value="UniProtKB-KW"/>
</dbReference>
<dbReference type="SUPFAM" id="SSF55729">
    <property type="entry name" value="Acyl-CoA N-acyltransferases (Nat)"/>
    <property type="match status" value="1"/>
</dbReference>
<evidence type="ECO:0000256" key="6">
    <source>
        <dbReference type="ARBA" id="ARBA00022984"/>
    </source>
</evidence>
<evidence type="ECO:0000256" key="7">
    <source>
        <dbReference type="ARBA" id="ARBA00023315"/>
    </source>
</evidence>
<dbReference type="GO" id="GO:0071555">
    <property type="term" value="P:cell wall organization"/>
    <property type="evidence" value="ECO:0007669"/>
    <property type="project" value="UniProtKB-KW"/>
</dbReference>
<protein>
    <submittedName>
        <fullName evidence="9">UDP-N-acetylmuramoylheptapeptide-glycine L-seryltransferase</fullName>
        <ecNumber evidence="9">2.3.2.-</ecNumber>
        <ecNumber evidence="9">2.3.2.18</ecNumber>
    </submittedName>
</protein>
<dbReference type="InterPro" id="IPR003447">
    <property type="entry name" value="FEMABX"/>
</dbReference>
<evidence type="ECO:0000313" key="10">
    <source>
        <dbReference type="Proteomes" id="UP000254116"/>
    </source>
</evidence>
<name>A0A380EGV6_STAAU</name>
<dbReference type="InterPro" id="IPR016181">
    <property type="entry name" value="Acyl_CoA_acyltransferase"/>
</dbReference>
<sequence>MDFCIGLKDKDENQLLKEMEYQTRRNIKKTIEIGVKVEDLSIEETNRFYKLFQMAEEKHGFHFMNEDYFKRMQEIYKDKAMLKIACINLNEYQDKLKIQLLKIENEMMTVNRALNENPNSKKINQN</sequence>
<dbReference type="EC" id="2.3.2.-" evidence="9"/>
<dbReference type="GO" id="GO:0005737">
    <property type="term" value="C:cytoplasm"/>
    <property type="evidence" value="ECO:0007669"/>
    <property type="project" value="UniProtKB-SubCell"/>
</dbReference>
<dbReference type="GO" id="GO:0008360">
    <property type="term" value="P:regulation of cell shape"/>
    <property type="evidence" value="ECO:0007669"/>
    <property type="project" value="UniProtKB-KW"/>
</dbReference>
<evidence type="ECO:0000256" key="3">
    <source>
        <dbReference type="ARBA" id="ARBA00022490"/>
    </source>
</evidence>
<evidence type="ECO:0000256" key="8">
    <source>
        <dbReference type="ARBA" id="ARBA00023316"/>
    </source>
</evidence>
<keyword evidence="8" id="KW-0961">Cell wall biogenesis/degradation</keyword>
<accession>A0A380EGV6</accession>
<dbReference type="Pfam" id="PF02388">
    <property type="entry name" value="FemAB"/>
    <property type="match status" value="1"/>
</dbReference>
<dbReference type="Proteomes" id="UP000254116">
    <property type="component" value="Unassembled WGS sequence"/>
</dbReference>
<reference evidence="9 10" key="1">
    <citation type="submission" date="2018-06" db="EMBL/GenBank/DDBJ databases">
        <authorList>
            <consortium name="Pathogen Informatics"/>
            <person name="Doyle S."/>
        </authorList>
    </citation>
    <scope>NUCLEOTIDE SEQUENCE [LARGE SCALE GENOMIC DNA]</scope>
    <source>
        <strain evidence="9 10">NCTC10702</strain>
    </source>
</reference>
<comment type="subcellular location">
    <subcellularLocation>
        <location evidence="1">Cytoplasm</location>
    </subcellularLocation>
</comment>
<dbReference type="EMBL" id="UHBY01000003">
    <property type="protein sequence ID" value="SUL34757.1"/>
    <property type="molecule type" value="Genomic_DNA"/>
</dbReference>
<keyword evidence="4 9" id="KW-0808">Transferase</keyword>
<organism evidence="9 10">
    <name type="scientific">Staphylococcus aureus</name>
    <dbReference type="NCBI Taxonomy" id="1280"/>
    <lineage>
        <taxon>Bacteria</taxon>
        <taxon>Bacillati</taxon>
        <taxon>Bacillota</taxon>
        <taxon>Bacilli</taxon>
        <taxon>Bacillales</taxon>
        <taxon>Staphylococcaceae</taxon>
        <taxon>Staphylococcus</taxon>
    </lineage>
</organism>
<dbReference type="Gene3D" id="3.40.630.30">
    <property type="match status" value="1"/>
</dbReference>
<dbReference type="EC" id="2.3.2.18" evidence="9"/>
<evidence type="ECO:0000256" key="2">
    <source>
        <dbReference type="ARBA" id="ARBA00009943"/>
    </source>
</evidence>
<evidence type="ECO:0000313" key="9">
    <source>
        <dbReference type="EMBL" id="SUL34757.1"/>
    </source>
</evidence>
<keyword evidence="3" id="KW-0963">Cytoplasm</keyword>
<comment type="similarity">
    <text evidence="2">Belongs to the FemABX family.</text>
</comment>
<dbReference type="PROSITE" id="PS51191">
    <property type="entry name" value="FEMABX"/>
    <property type="match status" value="1"/>
</dbReference>
<dbReference type="PANTHER" id="PTHR36174">
    <property type="entry name" value="LIPID II:GLYCINE GLYCYLTRANSFERASE"/>
    <property type="match status" value="1"/>
</dbReference>
<keyword evidence="7 9" id="KW-0012">Acyltransferase</keyword>
<evidence type="ECO:0000256" key="4">
    <source>
        <dbReference type="ARBA" id="ARBA00022679"/>
    </source>
</evidence>
<keyword evidence="6" id="KW-0573">Peptidoglycan synthesis</keyword>
<dbReference type="AlphaFoldDB" id="A0A380EGV6"/>
<gene>
    <name evidence="9" type="primary">femB_1</name>
    <name evidence="9" type="ORF">NCTC10702_01970</name>
</gene>
<keyword evidence="5" id="KW-0133">Cell shape</keyword>
<dbReference type="InterPro" id="IPR050644">
    <property type="entry name" value="PG_Glycine_Bridge_Synth"/>
</dbReference>
<evidence type="ECO:0000256" key="5">
    <source>
        <dbReference type="ARBA" id="ARBA00022960"/>
    </source>
</evidence>
<dbReference type="GO" id="GO:0016755">
    <property type="term" value="F:aminoacyltransferase activity"/>
    <property type="evidence" value="ECO:0007669"/>
    <property type="project" value="InterPro"/>
</dbReference>
<proteinExistence type="inferred from homology"/>
<dbReference type="PANTHER" id="PTHR36174:SF2">
    <property type="entry name" value="AMINOACYLTRANSFERASE FEMA"/>
    <property type="match status" value="1"/>
</dbReference>